<dbReference type="EMBL" id="DS113474">
    <property type="protein sequence ID" value="EAY04466.1"/>
    <property type="molecule type" value="Genomic_DNA"/>
</dbReference>
<dbReference type="Proteomes" id="UP000001542">
    <property type="component" value="Unassembled WGS sequence"/>
</dbReference>
<dbReference type="SMR" id="A2ESA2"/>
<evidence type="ECO:0000313" key="7">
    <source>
        <dbReference type="Proteomes" id="UP000001542"/>
    </source>
</evidence>
<gene>
    <name evidence="6" type="ORF">TVAG_194310</name>
</gene>
<organism evidence="6 7">
    <name type="scientific">Trichomonas vaginalis (strain ATCC PRA-98 / G3)</name>
    <dbReference type="NCBI Taxonomy" id="412133"/>
    <lineage>
        <taxon>Eukaryota</taxon>
        <taxon>Metamonada</taxon>
        <taxon>Parabasalia</taxon>
        <taxon>Trichomonadida</taxon>
        <taxon>Trichomonadidae</taxon>
        <taxon>Trichomonas</taxon>
    </lineage>
</organism>
<dbReference type="OrthoDB" id="412536at2759"/>
<dbReference type="VEuPathDB" id="TrichDB:TVAGG3_0716110"/>
<dbReference type="AlphaFoldDB" id="A2ESA2"/>
<dbReference type="RefSeq" id="XP_001316689.1">
    <property type="nucleotide sequence ID" value="XM_001316654.1"/>
</dbReference>
<dbReference type="InParanoid" id="A2ESA2"/>
<keyword evidence="3 4" id="KW-0326">Glycosidase</keyword>
<evidence type="ECO:0000256" key="1">
    <source>
        <dbReference type="ARBA" id="ARBA00005641"/>
    </source>
</evidence>
<evidence type="ECO:0000256" key="3">
    <source>
        <dbReference type="ARBA" id="ARBA00023295"/>
    </source>
</evidence>
<evidence type="ECO:0000259" key="5">
    <source>
        <dbReference type="Pfam" id="PF00150"/>
    </source>
</evidence>
<name>A2ESA2_TRIV3</name>
<dbReference type="InterPro" id="IPR017853">
    <property type="entry name" value="GH"/>
</dbReference>
<sequence>MNETRQRKCPNVKEFGPGNKESWDFINKLNMKCYEVVRGTKDENNLNRIIFFNTYSGNSSFEAMKNVTIPDDKYVALSVNNYDPYFFTMDNDEKSNHKFPGKSGYGKDYEESILESFKNLTAAMRMNNIEVVITEFGSRNFNNLEDRMRWCEFYLGCARDFNIKCFWWDDVVITSYAVFDRANNKFFEETEPLVNKIIEMTK</sequence>
<dbReference type="GO" id="GO:0004553">
    <property type="term" value="F:hydrolase activity, hydrolyzing O-glycosyl compounds"/>
    <property type="evidence" value="ECO:0007669"/>
    <property type="project" value="InterPro"/>
</dbReference>
<keyword evidence="2 4" id="KW-0378">Hydrolase</keyword>
<accession>A2ESA2</accession>
<evidence type="ECO:0000256" key="4">
    <source>
        <dbReference type="RuleBase" id="RU361153"/>
    </source>
</evidence>
<evidence type="ECO:0000256" key="2">
    <source>
        <dbReference type="ARBA" id="ARBA00022801"/>
    </source>
</evidence>
<dbReference type="KEGG" id="tva:4762328"/>
<feature type="domain" description="Glycoside hydrolase family 5" evidence="5">
    <location>
        <begin position="14"/>
        <end position="169"/>
    </location>
</feature>
<evidence type="ECO:0000313" key="6">
    <source>
        <dbReference type="EMBL" id="EAY04466.1"/>
    </source>
</evidence>
<protein>
    <recommendedName>
        <fullName evidence="5">Glycoside hydrolase family 5 domain-containing protein</fullName>
    </recommendedName>
</protein>
<dbReference type="Pfam" id="PF00150">
    <property type="entry name" value="Cellulase"/>
    <property type="match status" value="1"/>
</dbReference>
<keyword evidence="7" id="KW-1185">Reference proteome</keyword>
<dbReference type="VEuPathDB" id="TrichDB:TVAG_194310"/>
<comment type="similarity">
    <text evidence="1 4">Belongs to the glycosyl hydrolase 5 (cellulase A) family.</text>
</comment>
<dbReference type="SUPFAM" id="SSF51445">
    <property type="entry name" value="(Trans)glycosidases"/>
    <property type="match status" value="1"/>
</dbReference>
<proteinExistence type="inferred from homology"/>
<dbReference type="InterPro" id="IPR001547">
    <property type="entry name" value="Glyco_hydro_5"/>
</dbReference>
<dbReference type="Gene3D" id="3.20.20.80">
    <property type="entry name" value="Glycosidases"/>
    <property type="match status" value="1"/>
</dbReference>
<reference evidence="6" key="2">
    <citation type="journal article" date="2007" name="Science">
        <title>Draft genome sequence of the sexually transmitted pathogen Trichomonas vaginalis.</title>
        <authorList>
            <person name="Carlton J.M."/>
            <person name="Hirt R.P."/>
            <person name="Silva J.C."/>
            <person name="Delcher A.L."/>
            <person name="Schatz M."/>
            <person name="Zhao Q."/>
            <person name="Wortman J.R."/>
            <person name="Bidwell S.L."/>
            <person name="Alsmark U.C.M."/>
            <person name="Besteiro S."/>
            <person name="Sicheritz-Ponten T."/>
            <person name="Noel C.J."/>
            <person name="Dacks J.B."/>
            <person name="Foster P.G."/>
            <person name="Simillion C."/>
            <person name="Van de Peer Y."/>
            <person name="Miranda-Saavedra D."/>
            <person name="Barton G.J."/>
            <person name="Westrop G.D."/>
            <person name="Mueller S."/>
            <person name="Dessi D."/>
            <person name="Fiori P.L."/>
            <person name="Ren Q."/>
            <person name="Paulsen I."/>
            <person name="Zhang H."/>
            <person name="Bastida-Corcuera F.D."/>
            <person name="Simoes-Barbosa A."/>
            <person name="Brown M.T."/>
            <person name="Hayes R.D."/>
            <person name="Mukherjee M."/>
            <person name="Okumura C.Y."/>
            <person name="Schneider R."/>
            <person name="Smith A.J."/>
            <person name="Vanacova S."/>
            <person name="Villalvazo M."/>
            <person name="Haas B.J."/>
            <person name="Pertea M."/>
            <person name="Feldblyum T.V."/>
            <person name="Utterback T.R."/>
            <person name="Shu C.L."/>
            <person name="Osoegawa K."/>
            <person name="de Jong P.J."/>
            <person name="Hrdy I."/>
            <person name="Horvathova L."/>
            <person name="Zubacova Z."/>
            <person name="Dolezal P."/>
            <person name="Malik S.B."/>
            <person name="Logsdon J.M. Jr."/>
            <person name="Henze K."/>
            <person name="Gupta A."/>
            <person name="Wang C.C."/>
            <person name="Dunne R.L."/>
            <person name="Upcroft J.A."/>
            <person name="Upcroft P."/>
            <person name="White O."/>
            <person name="Salzberg S.L."/>
            <person name="Tang P."/>
            <person name="Chiu C.-H."/>
            <person name="Lee Y.-S."/>
            <person name="Embley T.M."/>
            <person name="Coombs G.H."/>
            <person name="Mottram J.C."/>
            <person name="Tachezy J."/>
            <person name="Fraser-Liggett C.M."/>
            <person name="Johnson P.J."/>
        </authorList>
    </citation>
    <scope>NUCLEOTIDE SEQUENCE [LARGE SCALE GENOMIC DNA]</scope>
    <source>
        <strain evidence="6">G3</strain>
    </source>
</reference>
<reference evidence="6" key="1">
    <citation type="submission" date="2006-10" db="EMBL/GenBank/DDBJ databases">
        <authorList>
            <person name="Amadeo P."/>
            <person name="Zhao Q."/>
            <person name="Wortman J."/>
            <person name="Fraser-Liggett C."/>
            <person name="Carlton J."/>
        </authorList>
    </citation>
    <scope>NUCLEOTIDE SEQUENCE</scope>
    <source>
        <strain evidence="6">G3</strain>
    </source>
</reference>
<dbReference type="GO" id="GO:0000272">
    <property type="term" value="P:polysaccharide catabolic process"/>
    <property type="evidence" value="ECO:0007669"/>
    <property type="project" value="InterPro"/>
</dbReference>